<dbReference type="GO" id="GO:0016651">
    <property type="term" value="F:oxidoreductase activity, acting on NAD(P)H"/>
    <property type="evidence" value="ECO:0007669"/>
    <property type="project" value="InterPro"/>
</dbReference>
<sequence>MLSSSPGGRSTSVGSNAVQLARAAGYEVLATASPKNFEYLKSLGASMVFDCKQPDTVSRIIDALQSKSCAGALAIGAGSLEACIDIVAAVPGRKFVSQASRPADMSDMPTNMVGLFKTIFGLLWWNISTALRARSKGVSTKFIWGGDVVANEVGSMTYQDFLPEALASGQYHAKPDPKIVGKGLESLQGGIDTYKRGVSAAKVVVSLICKGRTIYDHSATNTSSFSSTKSLAPQNGHSGYVIFIPLYACGKGHTEGSCDDSDAGVIGDDGVACVTKMLPGNEPDGIWDVVTVD</sequence>
<dbReference type="Gene3D" id="3.40.50.720">
    <property type="entry name" value="NAD(P)-binding Rossmann-like Domain"/>
    <property type="match status" value="1"/>
</dbReference>
<proteinExistence type="predicted"/>
<dbReference type="EMBL" id="CAUWAG010000010">
    <property type="protein sequence ID" value="CAJ2507913.1"/>
    <property type="molecule type" value="Genomic_DNA"/>
</dbReference>
<dbReference type="Gene3D" id="3.90.180.10">
    <property type="entry name" value="Medium-chain alcohol dehydrogenases, catalytic domain"/>
    <property type="match status" value="1"/>
</dbReference>
<evidence type="ECO:0000313" key="2">
    <source>
        <dbReference type="EMBL" id="CAJ2507913.1"/>
    </source>
</evidence>
<dbReference type="AlphaFoldDB" id="A0AAI8VHJ9"/>
<name>A0AAI8VHJ9_9PEZI</name>
<comment type="caution">
    <text evidence="2">The sequence shown here is derived from an EMBL/GenBank/DDBJ whole genome shotgun (WGS) entry which is preliminary data.</text>
</comment>
<keyword evidence="3" id="KW-1185">Reference proteome</keyword>
<accession>A0AAI8VHJ9</accession>
<keyword evidence="1" id="KW-0560">Oxidoreductase</keyword>
<gene>
    <name evidence="2" type="ORF">KHLLAP_LOCUS8381</name>
</gene>
<evidence type="ECO:0000313" key="3">
    <source>
        <dbReference type="Proteomes" id="UP001295740"/>
    </source>
</evidence>
<dbReference type="PANTHER" id="PTHR45348">
    <property type="entry name" value="HYPOTHETICAL OXIDOREDUCTASE (EUROFUNG)"/>
    <property type="match status" value="1"/>
</dbReference>
<dbReference type="InterPro" id="IPR036291">
    <property type="entry name" value="NAD(P)-bd_dom_sf"/>
</dbReference>
<organism evidence="2 3">
    <name type="scientific">Anthostomella pinea</name>
    <dbReference type="NCBI Taxonomy" id="933095"/>
    <lineage>
        <taxon>Eukaryota</taxon>
        <taxon>Fungi</taxon>
        <taxon>Dikarya</taxon>
        <taxon>Ascomycota</taxon>
        <taxon>Pezizomycotina</taxon>
        <taxon>Sordariomycetes</taxon>
        <taxon>Xylariomycetidae</taxon>
        <taxon>Xylariales</taxon>
        <taxon>Xylariaceae</taxon>
        <taxon>Anthostomella</taxon>
    </lineage>
</organism>
<dbReference type="SUPFAM" id="SSF51735">
    <property type="entry name" value="NAD(P)-binding Rossmann-fold domains"/>
    <property type="match status" value="1"/>
</dbReference>
<reference evidence="2" key="1">
    <citation type="submission" date="2023-10" db="EMBL/GenBank/DDBJ databases">
        <authorList>
            <person name="Hackl T."/>
        </authorList>
    </citation>
    <scope>NUCLEOTIDE SEQUENCE</scope>
</reference>
<evidence type="ECO:0000256" key="1">
    <source>
        <dbReference type="ARBA" id="ARBA00023002"/>
    </source>
</evidence>
<protein>
    <submittedName>
        <fullName evidence="2">Uu.00g090990.m01.CDS01</fullName>
    </submittedName>
</protein>
<dbReference type="PANTHER" id="PTHR45348:SF2">
    <property type="entry name" value="ZINC-TYPE ALCOHOL DEHYDROGENASE-LIKE PROTEIN C2E1P3.01"/>
    <property type="match status" value="1"/>
</dbReference>
<dbReference type="InterPro" id="IPR047122">
    <property type="entry name" value="Trans-enoyl_RdTase-like"/>
</dbReference>
<dbReference type="Proteomes" id="UP001295740">
    <property type="component" value="Unassembled WGS sequence"/>
</dbReference>